<evidence type="ECO:0000313" key="2">
    <source>
        <dbReference type="Proteomes" id="UP000320876"/>
    </source>
</evidence>
<dbReference type="Proteomes" id="UP000320876">
    <property type="component" value="Unassembled WGS sequence"/>
</dbReference>
<proteinExistence type="predicted"/>
<reference evidence="1 2" key="1">
    <citation type="submission" date="2019-06" db="EMBL/GenBank/DDBJ databases">
        <title>Sequencing the genomes of 1000 actinobacteria strains.</title>
        <authorList>
            <person name="Klenk H.-P."/>
        </authorList>
    </citation>
    <scope>NUCLEOTIDE SEQUENCE [LARGE SCALE GENOMIC DNA]</scope>
    <source>
        <strain evidence="1 2">DSM 45679</strain>
    </source>
</reference>
<dbReference type="RefSeq" id="WP_246076807.1">
    <property type="nucleotide sequence ID" value="NZ_VFML01000002.1"/>
</dbReference>
<comment type="caution">
    <text evidence="1">The sequence shown here is derived from an EMBL/GenBank/DDBJ whole genome shotgun (WGS) entry which is preliminary data.</text>
</comment>
<evidence type="ECO:0000313" key="1">
    <source>
        <dbReference type="EMBL" id="TQI94098.1"/>
    </source>
</evidence>
<dbReference type="SUPFAM" id="SSF48452">
    <property type="entry name" value="TPR-like"/>
    <property type="match status" value="1"/>
</dbReference>
<name>A0A542CTE3_AMYCI</name>
<dbReference type="AlphaFoldDB" id="A0A542CTE3"/>
<keyword evidence="2" id="KW-1185">Reference proteome</keyword>
<protein>
    <recommendedName>
        <fullName evidence="3">Transcriptional activator</fullName>
    </recommendedName>
</protein>
<sequence length="165" mass="17879">MNGAVQLAHGSAPEPQAYDARRADIRHSPTVHCAGDLALHRSDALRAFDTAAGLLPDDPVDPALPFLFLGGVHLDRWRGSALSRLGDHQAIDQLDHALPRLPEDFVRARTGMLVDLAYAYAAAHDRDAALAHARQARRLALQIKSYRQLRRLSGLILPTSSTGAA</sequence>
<dbReference type="EMBL" id="VFML01000002">
    <property type="protein sequence ID" value="TQI94098.1"/>
    <property type="molecule type" value="Genomic_DNA"/>
</dbReference>
<gene>
    <name evidence="1" type="ORF">FB471_6251</name>
</gene>
<dbReference type="Gene3D" id="1.25.40.10">
    <property type="entry name" value="Tetratricopeptide repeat domain"/>
    <property type="match status" value="1"/>
</dbReference>
<accession>A0A542CTE3</accession>
<evidence type="ECO:0008006" key="3">
    <source>
        <dbReference type="Google" id="ProtNLM"/>
    </source>
</evidence>
<dbReference type="InterPro" id="IPR011990">
    <property type="entry name" value="TPR-like_helical_dom_sf"/>
</dbReference>
<organism evidence="1 2">
    <name type="scientific">Amycolatopsis cihanbeyliensis</name>
    <dbReference type="NCBI Taxonomy" id="1128664"/>
    <lineage>
        <taxon>Bacteria</taxon>
        <taxon>Bacillati</taxon>
        <taxon>Actinomycetota</taxon>
        <taxon>Actinomycetes</taxon>
        <taxon>Pseudonocardiales</taxon>
        <taxon>Pseudonocardiaceae</taxon>
        <taxon>Amycolatopsis</taxon>
    </lineage>
</organism>